<organism evidence="1 2">
    <name type="scientific">Phormidium nigroviride PCC 7112</name>
    <dbReference type="NCBI Taxonomy" id="179408"/>
    <lineage>
        <taxon>Bacteria</taxon>
        <taxon>Bacillati</taxon>
        <taxon>Cyanobacteriota</taxon>
        <taxon>Cyanophyceae</taxon>
        <taxon>Oscillatoriophycideae</taxon>
        <taxon>Oscillatoriales</taxon>
        <taxon>Oscillatoriaceae</taxon>
        <taxon>Phormidium</taxon>
    </lineage>
</organism>
<sequence length="95" mass="10939">MRVQPDSTRFVDRHSRVEDHFLAVRCPQSGISTILSLFQDNIYFSLLRSSFSQIIKVIKNSGYITSHNKESSPEQCVLVHNNKLRAIAYLGMRIK</sequence>
<dbReference type="HOGENOM" id="CLU_2370140_0_0_3"/>
<reference evidence="1 2" key="1">
    <citation type="submission" date="2012-05" db="EMBL/GenBank/DDBJ databases">
        <title>Finished chromosome of genome of Oscillatoria sp. PCC 7112.</title>
        <authorList>
            <consortium name="US DOE Joint Genome Institute"/>
            <person name="Gugger M."/>
            <person name="Coursin T."/>
            <person name="Rippka R."/>
            <person name="Tandeau De Marsac N."/>
            <person name="Huntemann M."/>
            <person name="Wei C.-L."/>
            <person name="Han J."/>
            <person name="Detter J.C."/>
            <person name="Han C."/>
            <person name="Tapia R."/>
            <person name="Davenport K."/>
            <person name="Daligault H."/>
            <person name="Erkkila T."/>
            <person name="Gu W."/>
            <person name="Munk A.C.C."/>
            <person name="Teshima H."/>
            <person name="Xu Y."/>
            <person name="Chain P."/>
            <person name="Chen A."/>
            <person name="Krypides N."/>
            <person name="Mavromatis K."/>
            <person name="Markowitz V."/>
            <person name="Szeto E."/>
            <person name="Ivanova N."/>
            <person name="Mikhailova N."/>
            <person name="Ovchinnikova G."/>
            <person name="Pagani I."/>
            <person name="Pati A."/>
            <person name="Goodwin L."/>
            <person name="Peters L."/>
            <person name="Pitluck S."/>
            <person name="Woyke T."/>
            <person name="Kerfeld C."/>
        </authorList>
    </citation>
    <scope>NUCLEOTIDE SEQUENCE [LARGE SCALE GENOMIC DNA]</scope>
    <source>
        <strain evidence="1 2">PCC 7112</strain>
    </source>
</reference>
<dbReference type="Proteomes" id="UP000010478">
    <property type="component" value="Chromosome"/>
</dbReference>
<dbReference type="EMBL" id="CP003614">
    <property type="protein sequence ID" value="AFZ08281.1"/>
    <property type="molecule type" value="Genomic_DNA"/>
</dbReference>
<proteinExistence type="predicted"/>
<evidence type="ECO:0000313" key="1">
    <source>
        <dbReference type="EMBL" id="AFZ08281.1"/>
    </source>
</evidence>
<dbReference type="eggNOG" id="ENOG5034086">
    <property type="taxonomic scope" value="Bacteria"/>
</dbReference>
<accession>K9VJZ7</accession>
<evidence type="ECO:0000313" key="2">
    <source>
        <dbReference type="Proteomes" id="UP000010478"/>
    </source>
</evidence>
<name>K9VJZ7_9CYAN</name>
<protein>
    <submittedName>
        <fullName evidence="1">Uncharacterized protein</fullName>
    </submittedName>
</protein>
<dbReference type="AlphaFoldDB" id="K9VJZ7"/>
<dbReference type="KEGG" id="oni:Osc7112_3944"/>
<keyword evidence="2" id="KW-1185">Reference proteome</keyword>
<gene>
    <name evidence="1" type="ORF">Osc7112_3944</name>
</gene>